<keyword evidence="3" id="KW-1185">Reference proteome</keyword>
<proteinExistence type="predicted"/>
<feature type="region of interest" description="Disordered" evidence="1">
    <location>
        <begin position="1"/>
        <end position="20"/>
    </location>
</feature>
<dbReference type="EMBL" id="KB513064">
    <property type="protein sequence ID" value="EMP40367.1"/>
    <property type="molecule type" value="Genomic_DNA"/>
</dbReference>
<reference evidence="3" key="1">
    <citation type="journal article" date="2013" name="Nat. Genet.">
        <title>The draft genomes of soft-shell turtle and green sea turtle yield insights into the development and evolution of the turtle-specific body plan.</title>
        <authorList>
            <person name="Wang Z."/>
            <person name="Pascual-Anaya J."/>
            <person name="Zadissa A."/>
            <person name="Li W."/>
            <person name="Niimura Y."/>
            <person name="Huang Z."/>
            <person name="Li C."/>
            <person name="White S."/>
            <person name="Xiong Z."/>
            <person name="Fang D."/>
            <person name="Wang B."/>
            <person name="Ming Y."/>
            <person name="Chen Y."/>
            <person name="Zheng Y."/>
            <person name="Kuraku S."/>
            <person name="Pignatelli M."/>
            <person name="Herrero J."/>
            <person name="Beal K."/>
            <person name="Nozawa M."/>
            <person name="Li Q."/>
            <person name="Wang J."/>
            <person name="Zhang H."/>
            <person name="Yu L."/>
            <person name="Shigenobu S."/>
            <person name="Wang J."/>
            <person name="Liu J."/>
            <person name="Flicek P."/>
            <person name="Searle S."/>
            <person name="Wang J."/>
            <person name="Kuratani S."/>
            <person name="Yin Y."/>
            <person name="Aken B."/>
            <person name="Zhang G."/>
            <person name="Irie N."/>
        </authorList>
    </citation>
    <scope>NUCLEOTIDE SEQUENCE [LARGE SCALE GENOMIC DNA]</scope>
</reference>
<protein>
    <submittedName>
        <fullName evidence="2">Uncharacterized protein</fullName>
    </submittedName>
</protein>
<evidence type="ECO:0000313" key="2">
    <source>
        <dbReference type="EMBL" id="EMP40367.1"/>
    </source>
</evidence>
<evidence type="ECO:0000256" key="1">
    <source>
        <dbReference type="SAM" id="MobiDB-lite"/>
    </source>
</evidence>
<gene>
    <name evidence="2" type="ORF">UY3_02363</name>
</gene>
<name>M7CHI7_CHEMY</name>
<dbReference type="Proteomes" id="UP000031443">
    <property type="component" value="Unassembled WGS sequence"/>
</dbReference>
<organism evidence="2 3">
    <name type="scientific">Chelonia mydas</name>
    <name type="common">Green sea-turtle</name>
    <name type="synonym">Chelonia agassizi</name>
    <dbReference type="NCBI Taxonomy" id="8469"/>
    <lineage>
        <taxon>Eukaryota</taxon>
        <taxon>Metazoa</taxon>
        <taxon>Chordata</taxon>
        <taxon>Craniata</taxon>
        <taxon>Vertebrata</taxon>
        <taxon>Euteleostomi</taxon>
        <taxon>Archelosauria</taxon>
        <taxon>Testudinata</taxon>
        <taxon>Testudines</taxon>
        <taxon>Cryptodira</taxon>
        <taxon>Durocryptodira</taxon>
        <taxon>Americhelydia</taxon>
        <taxon>Chelonioidea</taxon>
        <taxon>Cheloniidae</taxon>
        <taxon>Chelonia</taxon>
    </lineage>
</organism>
<evidence type="ECO:0000313" key="3">
    <source>
        <dbReference type="Proteomes" id="UP000031443"/>
    </source>
</evidence>
<dbReference type="AlphaFoldDB" id="M7CHI7"/>
<accession>M7CHI7</accession>
<sequence>MIAASGYLKGTTTKEGEESIQRGHLLHRALDLLSPKVPESLELAICIGPVSQMSPLKSEHAIETSTTPPIGQ</sequence>